<gene>
    <name evidence="2" type="ORF">SBA5_970036</name>
</gene>
<dbReference type="Gene3D" id="3.40.50.2000">
    <property type="entry name" value="Glycogen Phosphorylase B"/>
    <property type="match status" value="2"/>
</dbReference>
<dbReference type="Proteomes" id="UP000239735">
    <property type="component" value="Unassembled WGS sequence"/>
</dbReference>
<dbReference type="Pfam" id="PF00534">
    <property type="entry name" value="Glycos_transf_1"/>
    <property type="match status" value="1"/>
</dbReference>
<dbReference type="InterPro" id="IPR001296">
    <property type="entry name" value="Glyco_trans_1"/>
</dbReference>
<evidence type="ECO:0000259" key="1">
    <source>
        <dbReference type="Pfam" id="PF00534"/>
    </source>
</evidence>
<dbReference type="EC" id="2.4.-.-" evidence="2"/>
<protein>
    <submittedName>
        <fullName evidence="2">Putative Glycosyltransferase, group 1 family protein</fullName>
        <ecNumber evidence="2">2.4.-.-</ecNumber>
    </submittedName>
</protein>
<reference evidence="3" key="1">
    <citation type="submission" date="2018-02" db="EMBL/GenBank/DDBJ databases">
        <authorList>
            <person name="Hausmann B."/>
        </authorList>
    </citation>
    <scope>NUCLEOTIDE SEQUENCE [LARGE SCALE GENOMIC DNA]</scope>
    <source>
        <strain evidence="3">Peat soil MAG SbA5</strain>
    </source>
</reference>
<dbReference type="AlphaFoldDB" id="A0A2N9MA36"/>
<keyword evidence="2" id="KW-0808">Transferase</keyword>
<dbReference type="SUPFAM" id="SSF53756">
    <property type="entry name" value="UDP-Glycosyltransferase/glycogen phosphorylase"/>
    <property type="match status" value="1"/>
</dbReference>
<sequence>MRIAILWGGMSGYLNACIKELASREGIELFVSHQAPVPEAPYNDGQFAWIKNRLMWQSKAEFAPLRERLRSFDPEIMVFCGWHVSAYRRMARELAKRCWRVLVMDNCWKATAKQRLGVLISPWYVRPLADAVWLPGERQAVFARRLGFEQREILWGSLSCDQPAIERVHLSRLAEGRSVPRSFLFLGRFVAEKGVEKLVEAYQSYRERSKNPWPLVCCGAGPLSSRLEGRPGIRVEGFVQPGQLQGILASSGCLILPSTLEPWALAVHEATSAGLLILASENVGATVHLVQDHYNGYIFDSHDVKALAVLMSQVSNLSDGRLDAMSRGSHLLSKQFTPTRWADTLLEGFRTAALR</sequence>
<dbReference type="EMBL" id="OKRB01000160">
    <property type="protein sequence ID" value="SPE32311.1"/>
    <property type="molecule type" value="Genomic_DNA"/>
</dbReference>
<evidence type="ECO:0000313" key="3">
    <source>
        <dbReference type="Proteomes" id="UP000239735"/>
    </source>
</evidence>
<dbReference type="PANTHER" id="PTHR12526">
    <property type="entry name" value="GLYCOSYLTRANSFERASE"/>
    <property type="match status" value="1"/>
</dbReference>
<dbReference type="CDD" id="cd03801">
    <property type="entry name" value="GT4_PimA-like"/>
    <property type="match status" value="1"/>
</dbReference>
<evidence type="ECO:0000313" key="2">
    <source>
        <dbReference type="EMBL" id="SPE32311.1"/>
    </source>
</evidence>
<organism evidence="2 3">
    <name type="scientific">Candidatus Sulfuritelmatomonas gaucii</name>
    <dbReference type="NCBI Taxonomy" id="2043161"/>
    <lineage>
        <taxon>Bacteria</taxon>
        <taxon>Pseudomonadati</taxon>
        <taxon>Acidobacteriota</taxon>
        <taxon>Terriglobia</taxon>
        <taxon>Terriglobales</taxon>
        <taxon>Acidobacteriaceae</taxon>
        <taxon>Candidatus Sulfuritelmatomonas</taxon>
    </lineage>
</organism>
<dbReference type="OrthoDB" id="9795068at2"/>
<accession>A0A2N9MA36</accession>
<dbReference type="GO" id="GO:0016757">
    <property type="term" value="F:glycosyltransferase activity"/>
    <property type="evidence" value="ECO:0007669"/>
    <property type="project" value="UniProtKB-KW"/>
</dbReference>
<feature type="domain" description="Glycosyl transferase family 1" evidence="1">
    <location>
        <begin position="181"/>
        <end position="318"/>
    </location>
</feature>
<name>A0A2N9MA36_9BACT</name>
<proteinExistence type="predicted"/>
<keyword evidence="2" id="KW-0328">Glycosyltransferase</keyword>